<keyword evidence="1" id="KW-0479">Metal-binding</keyword>
<dbReference type="Gene3D" id="4.10.60.10">
    <property type="entry name" value="Zinc finger, CCHC-type"/>
    <property type="match status" value="1"/>
</dbReference>
<feature type="compositionally biased region" description="Basic and acidic residues" evidence="2">
    <location>
        <begin position="76"/>
        <end position="94"/>
    </location>
</feature>
<name>A0ABM1FCK4_SOLPN</name>
<evidence type="ECO:0000256" key="2">
    <source>
        <dbReference type="SAM" id="MobiDB-lite"/>
    </source>
</evidence>
<dbReference type="Proteomes" id="UP000694930">
    <property type="component" value="Chromosome 10"/>
</dbReference>
<keyword evidence="1" id="KW-0863">Zinc-finger</keyword>
<feature type="region of interest" description="Disordered" evidence="2">
    <location>
        <begin position="76"/>
        <end position="114"/>
    </location>
</feature>
<proteinExistence type="predicted"/>
<gene>
    <name evidence="5" type="primary">LOC107001401</name>
</gene>
<accession>A0ABM1FCK4</accession>
<dbReference type="InterPro" id="IPR052160">
    <property type="entry name" value="Gypsy_RT_Integrase-like"/>
</dbReference>
<reference evidence="5" key="2">
    <citation type="submission" date="2025-08" db="UniProtKB">
        <authorList>
            <consortium name="RefSeq"/>
        </authorList>
    </citation>
    <scope>IDENTIFICATION</scope>
</reference>
<dbReference type="InterPro" id="IPR041588">
    <property type="entry name" value="Integrase_H2C2"/>
</dbReference>
<feature type="compositionally biased region" description="Polar residues" evidence="2">
    <location>
        <begin position="98"/>
        <end position="111"/>
    </location>
</feature>
<keyword evidence="4" id="KW-1185">Reference proteome</keyword>
<evidence type="ECO:0000313" key="4">
    <source>
        <dbReference type="Proteomes" id="UP000694930"/>
    </source>
</evidence>
<dbReference type="InterPro" id="IPR001878">
    <property type="entry name" value="Znf_CCHC"/>
</dbReference>
<keyword evidence="1" id="KW-0862">Zinc</keyword>
<dbReference type="PANTHER" id="PTHR47266">
    <property type="entry name" value="ENDONUCLEASE-RELATED"/>
    <property type="match status" value="1"/>
</dbReference>
<reference evidence="4" key="1">
    <citation type="journal article" date="2014" name="Nat. Genet.">
        <title>The genome of the stress-tolerant wild tomato species Solanum pennellii.</title>
        <authorList>
            <person name="Bolger A."/>
            <person name="Scossa F."/>
            <person name="Bolger M.E."/>
            <person name="Lanz C."/>
            <person name="Maumus F."/>
            <person name="Tohge T."/>
            <person name="Quesneville H."/>
            <person name="Alseekh S."/>
            <person name="Sorensen I."/>
            <person name="Lichtenstein G."/>
            <person name="Fich E.A."/>
            <person name="Conte M."/>
            <person name="Keller H."/>
            <person name="Schneeberger K."/>
            <person name="Schwacke R."/>
            <person name="Ofner I."/>
            <person name="Vrebalov J."/>
            <person name="Xu Y."/>
            <person name="Osorio S."/>
            <person name="Aflitos S.A."/>
            <person name="Schijlen E."/>
            <person name="Jimenez-Gomez J.M."/>
            <person name="Ryngajllo M."/>
            <person name="Kimura S."/>
            <person name="Kumar R."/>
            <person name="Koenig D."/>
            <person name="Headland L.R."/>
            <person name="Maloof J.N."/>
            <person name="Sinha N."/>
            <person name="van Ham R.C."/>
            <person name="Lankhorst R.K."/>
            <person name="Mao L."/>
            <person name="Vogel A."/>
            <person name="Arsova B."/>
            <person name="Panstruga R."/>
            <person name="Fei Z."/>
            <person name="Rose J.K."/>
            <person name="Zamir D."/>
            <person name="Carrari F."/>
            <person name="Giovannoni J.J."/>
            <person name="Weigel D."/>
            <person name="Usadel B."/>
            <person name="Fernie A.R."/>
        </authorList>
    </citation>
    <scope>NUCLEOTIDE SEQUENCE [LARGE SCALE GENOMIC DNA]</scope>
    <source>
        <strain evidence="4">cv. LA0716</strain>
    </source>
</reference>
<dbReference type="Pfam" id="PF17921">
    <property type="entry name" value="Integrase_H2C2"/>
    <property type="match status" value="1"/>
</dbReference>
<evidence type="ECO:0000313" key="5">
    <source>
        <dbReference type="RefSeq" id="XP_015054953.1"/>
    </source>
</evidence>
<protein>
    <submittedName>
        <fullName evidence="5">Uncharacterized protein LOC107001401</fullName>
    </submittedName>
</protein>
<dbReference type="RefSeq" id="XP_015054953.1">
    <property type="nucleotide sequence ID" value="XM_015199467.1"/>
</dbReference>
<dbReference type="PROSITE" id="PS50158">
    <property type="entry name" value="ZF_CCHC"/>
    <property type="match status" value="1"/>
</dbReference>
<dbReference type="Gene3D" id="1.10.340.70">
    <property type="match status" value="1"/>
</dbReference>
<organism evidence="4 5">
    <name type="scientific">Solanum pennellii</name>
    <name type="common">Tomato</name>
    <name type="synonym">Lycopersicon pennellii</name>
    <dbReference type="NCBI Taxonomy" id="28526"/>
    <lineage>
        <taxon>Eukaryota</taxon>
        <taxon>Viridiplantae</taxon>
        <taxon>Streptophyta</taxon>
        <taxon>Embryophyta</taxon>
        <taxon>Tracheophyta</taxon>
        <taxon>Spermatophyta</taxon>
        <taxon>Magnoliopsida</taxon>
        <taxon>eudicotyledons</taxon>
        <taxon>Gunneridae</taxon>
        <taxon>Pentapetalae</taxon>
        <taxon>asterids</taxon>
        <taxon>lamiids</taxon>
        <taxon>Solanales</taxon>
        <taxon>Solanaceae</taxon>
        <taxon>Solanoideae</taxon>
        <taxon>Solaneae</taxon>
        <taxon>Solanum</taxon>
        <taxon>Solanum subgen. Lycopersicon</taxon>
    </lineage>
</organism>
<feature type="domain" description="CCHC-type" evidence="3">
    <location>
        <begin position="137"/>
        <end position="152"/>
    </location>
</feature>
<sequence>MAQVITMQAQAMTAQVNRQNVERENPPVRSMADRLRDFTRMNPPIFIGSKISEDPQEFVDEVNKILVAMAATNTEKVEDRLKRRGVRDARRPKPSDQAGPTNGGNKNNFSVREQPRKDCAKCGRAHSGECRQGPNACFGCGKSGHMVRDFPQNRGQAGDVDDLRTKIVAEAHGSRYSIHPGSTNMYNDLKKIYWWDGMKKDIAKYVAECPNCQ</sequence>
<evidence type="ECO:0000259" key="3">
    <source>
        <dbReference type="PROSITE" id="PS50158"/>
    </source>
</evidence>
<dbReference type="GeneID" id="107001401"/>
<evidence type="ECO:0000256" key="1">
    <source>
        <dbReference type="PROSITE-ProRule" id="PRU00047"/>
    </source>
</evidence>